<protein>
    <submittedName>
        <fullName evidence="2">Uncharacterized protein</fullName>
    </submittedName>
</protein>
<dbReference type="KEGG" id="mtun:MTUNDRAET4_2163"/>
<dbReference type="AlphaFoldDB" id="A0A4U8Z179"/>
<reference evidence="2 3" key="1">
    <citation type="submission" date="2019-03" db="EMBL/GenBank/DDBJ databases">
        <authorList>
            <person name="Kox A.R. M."/>
        </authorList>
    </citation>
    <scope>NUCLEOTIDE SEQUENCE [LARGE SCALE GENOMIC DNA]</scope>
    <source>
        <strain evidence="2">MTUNDRAET4 annotated genome</strain>
    </source>
</reference>
<organism evidence="2 3">
    <name type="scientific">Methylocella tundrae</name>
    <dbReference type="NCBI Taxonomy" id="227605"/>
    <lineage>
        <taxon>Bacteria</taxon>
        <taxon>Pseudomonadati</taxon>
        <taxon>Pseudomonadota</taxon>
        <taxon>Alphaproteobacteria</taxon>
        <taxon>Hyphomicrobiales</taxon>
        <taxon>Beijerinckiaceae</taxon>
        <taxon>Methylocella</taxon>
    </lineage>
</organism>
<evidence type="ECO:0000313" key="3">
    <source>
        <dbReference type="Proteomes" id="UP000294360"/>
    </source>
</evidence>
<proteinExistence type="predicted"/>
<feature type="transmembrane region" description="Helical" evidence="1">
    <location>
        <begin position="34"/>
        <end position="55"/>
    </location>
</feature>
<keyword evidence="1" id="KW-0472">Membrane</keyword>
<dbReference type="Proteomes" id="UP000294360">
    <property type="component" value="Chromosome"/>
</dbReference>
<evidence type="ECO:0000313" key="2">
    <source>
        <dbReference type="EMBL" id="VFU09056.1"/>
    </source>
</evidence>
<keyword evidence="1" id="KW-1133">Transmembrane helix</keyword>
<accession>A0A4U8Z179</accession>
<gene>
    <name evidence="2" type="ORF">MTUNDRAET4_2163</name>
</gene>
<sequence length="60" mass="6699">MRSFPVSANRQISLTVCFIAFSWRKRHLLRVKMLLAPIVVVKASAACGIVTARVARKSRS</sequence>
<keyword evidence="1" id="KW-0812">Transmembrane</keyword>
<name>A0A4U8Z179_METTU</name>
<dbReference type="EMBL" id="LR536450">
    <property type="protein sequence ID" value="VFU09056.1"/>
    <property type="molecule type" value="Genomic_DNA"/>
</dbReference>
<evidence type="ECO:0000256" key="1">
    <source>
        <dbReference type="SAM" id="Phobius"/>
    </source>
</evidence>